<name>A0AAU9JYJ8_9CILI</name>
<sequence>MAGLFDFFKIEDGVADDPDIELRNPTQPKRKRNRENYRKKNRELKEAHDLSTLSKPIGRENDSGNREYKWRLIDLTPERIQELTTQMIFRLGEGKGTAYYMLGINDDGIPIGISPEEMKESLSNIEAISSSANAEMRVLRTERGIDGEVAEVMVSKSDRETVIMDIRIILLGKGGNGKSTLIGVLTQGKKDNGKGLARMNICKHKHEALMGRTCSVSQHILGFDSHGDVTNFTHGYRNSSNYILDKSSKIITLIDLAGSEKYANAVVSGMCSQIPDYALLILDAASGFDEISLEHLKLAEALKLPLMIVITKVDKASQEELNRTLDQLDIYVKALKTHITNNEDIVLISKMFTEVGLVPIFQVSCVTGMNLDILGNFLNCLPVSDSWDKESEAETEFYIERGIEKDGKKILGGVVVKGSINKGQKMLLGPNDEGRFSIVQIKSIHCKHVPVTSVRAGQFCAFQVYNCGEVRSGMALLHINSTPRAAFEFQCEITPIDNVNGVRKLSNNYTPLIHTQFIRQCARVISEEAEEPIEIFPNKATVLKLRFLYHPEYIVPGTRLMVKDTFMTAIGKILSVEYINFS</sequence>
<dbReference type="GO" id="GO:0003746">
    <property type="term" value="F:translation elongation factor activity"/>
    <property type="evidence" value="ECO:0007669"/>
    <property type="project" value="TreeGrafter"/>
</dbReference>
<dbReference type="InterPro" id="IPR027417">
    <property type="entry name" value="P-loop_NTPase"/>
</dbReference>
<evidence type="ECO:0000256" key="1">
    <source>
        <dbReference type="SAM" id="MobiDB-lite"/>
    </source>
</evidence>
<feature type="region of interest" description="Disordered" evidence="1">
    <location>
        <begin position="17"/>
        <end position="60"/>
    </location>
</feature>
<dbReference type="InterPro" id="IPR000795">
    <property type="entry name" value="T_Tr_GTP-bd_dom"/>
</dbReference>
<comment type="caution">
    <text evidence="3">The sequence shown here is derived from an EMBL/GenBank/DDBJ whole genome shotgun (WGS) entry which is preliminary data.</text>
</comment>
<feature type="domain" description="Tr-type G" evidence="2">
    <location>
        <begin position="167"/>
        <end position="374"/>
    </location>
</feature>
<feature type="compositionally biased region" description="Basic and acidic residues" evidence="1">
    <location>
        <begin position="34"/>
        <end position="49"/>
    </location>
</feature>
<dbReference type="PANTHER" id="PTHR43721">
    <property type="entry name" value="ELONGATION FACTOR TU-RELATED"/>
    <property type="match status" value="1"/>
</dbReference>
<dbReference type="Gene3D" id="2.40.30.10">
    <property type="entry name" value="Translation factors"/>
    <property type="match status" value="1"/>
</dbReference>
<dbReference type="PANTHER" id="PTHR43721:SF9">
    <property type="entry name" value="GTP-BINDING PROTEIN 1"/>
    <property type="match status" value="1"/>
</dbReference>
<reference evidence="3" key="1">
    <citation type="submission" date="2021-09" db="EMBL/GenBank/DDBJ databases">
        <authorList>
            <consortium name="AG Swart"/>
            <person name="Singh M."/>
            <person name="Singh A."/>
            <person name="Seah K."/>
            <person name="Emmerich C."/>
        </authorList>
    </citation>
    <scope>NUCLEOTIDE SEQUENCE</scope>
    <source>
        <strain evidence="3">ATCC30299</strain>
    </source>
</reference>
<protein>
    <recommendedName>
        <fullName evidence="2">Tr-type G domain-containing protein</fullName>
    </recommendedName>
</protein>
<accession>A0AAU9JYJ8</accession>
<dbReference type="GO" id="GO:0005525">
    <property type="term" value="F:GTP binding"/>
    <property type="evidence" value="ECO:0007669"/>
    <property type="project" value="InterPro"/>
</dbReference>
<dbReference type="SUPFAM" id="SSF52540">
    <property type="entry name" value="P-loop containing nucleoside triphosphate hydrolases"/>
    <property type="match status" value="1"/>
</dbReference>
<dbReference type="GO" id="GO:0003924">
    <property type="term" value="F:GTPase activity"/>
    <property type="evidence" value="ECO:0007669"/>
    <property type="project" value="InterPro"/>
</dbReference>
<dbReference type="Gene3D" id="3.40.50.300">
    <property type="entry name" value="P-loop containing nucleotide triphosphate hydrolases"/>
    <property type="match status" value="1"/>
</dbReference>
<gene>
    <name evidence="3" type="ORF">BSTOLATCC_MIC52127</name>
</gene>
<organism evidence="3 4">
    <name type="scientific">Blepharisma stoltei</name>
    <dbReference type="NCBI Taxonomy" id="1481888"/>
    <lineage>
        <taxon>Eukaryota</taxon>
        <taxon>Sar</taxon>
        <taxon>Alveolata</taxon>
        <taxon>Ciliophora</taxon>
        <taxon>Postciliodesmatophora</taxon>
        <taxon>Heterotrichea</taxon>
        <taxon>Heterotrichida</taxon>
        <taxon>Blepharismidae</taxon>
        <taxon>Blepharisma</taxon>
    </lineage>
</organism>
<dbReference type="EMBL" id="CAJZBQ010000052">
    <property type="protein sequence ID" value="CAG9330711.1"/>
    <property type="molecule type" value="Genomic_DNA"/>
</dbReference>
<dbReference type="InterPro" id="IPR009000">
    <property type="entry name" value="Transl_B-barrel_sf"/>
</dbReference>
<dbReference type="SUPFAM" id="SSF50447">
    <property type="entry name" value="Translation proteins"/>
    <property type="match status" value="1"/>
</dbReference>
<evidence type="ECO:0000313" key="3">
    <source>
        <dbReference type="EMBL" id="CAG9330711.1"/>
    </source>
</evidence>
<evidence type="ECO:0000259" key="2">
    <source>
        <dbReference type="Pfam" id="PF00009"/>
    </source>
</evidence>
<dbReference type="Proteomes" id="UP001162131">
    <property type="component" value="Unassembled WGS sequence"/>
</dbReference>
<proteinExistence type="predicted"/>
<dbReference type="Pfam" id="PF00009">
    <property type="entry name" value="GTP_EFTU"/>
    <property type="match status" value="1"/>
</dbReference>
<dbReference type="InterPro" id="IPR050055">
    <property type="entry name" value="EF-Tu_GTPase"/>
</dbReference>
<dbReference type="PRINTS" id="PR00449">
    <property type="entry name" value="RASTRNSFRMNG"/>
</dbReference>
<keyword evidence="4" id="KW-1185">Reference proteome</keyword>
<dbReference type="AlphaFoldDB" id="A0AAU9JYJ8"/>
<evidence type="ECO:0000313" key="4">
    <source>
        <dbReference type="Proteomes" id="UP001162131"/>
    </source>
</evidence>